<evidence type="ECO:0000256" key="10">
    <source>
        <dbReference type="ARBA" id="ARBA00023242"/>
    </source>
</evidence>
<evidence type="ECO:0000256" key="2">
    <source>
        <dbReference type="ARBA" id="ARBA00004496"/>
    </source>
</evidence>
<comment type="similarity">
    <text evidence="3">Belongs to the DNA2/NAM7 helicase family.</text>
</comment>
<dbReference type="AlphaFoldDB" id="A0A8H4QLE8"/>
<keyword evidence="6" id="KW-0547">Nucleotide-binding</keyword>
<dbReference type="Pfam" id="PF13087">
    <property type="entry name" value="AAA_12"/>
    <property type="match status" value="1"/>
</dbReference>
<dbReference type="Pfam" id="PF13086">
    <property type="entry name" value="AAA_11"/>
    <property type="match status" value="1"/>
</dbReference>
<keyword evidence="10" id="KW-0539">Nucleus</keyword>
<comment type="caution">
    <text evidence="13">The sequence shown here is derived from an EMBL/GenBank/DDBJ whole genome shotgun (WGS) entry which is preliminary data.</text>
</comment>
<evidence type="ECO:0000313" key="13">
    <source>
        <dbReference type="EMBL" id="KAF4613310.1"/>
    </source>
</evidence>
<feature type="domain" description="AAA+ ATPase" evidence="12">
    <location>
        <begin position="233"/>
        <end position="465"/>
    </location>
</feature>
<dbReference type="InterPro" id="IPR050534">
    <property type="entry name" value="Coronavir_polyprotein_1ab"/>
</dbReference>
<dbReference type="EMBL" id="JAACJL010000046">
    <property type="protein sequence ID" value="KAF4613310.1"/>
    <property type="molecule type" value="Genomic_DNA"/>
</dbReference>
<dbReference type="GO" id="GO:0005737">
    <property type="term" value="C:cytoplasm"/>
    <property type="evidence" value="ECO:0007669"/>
    <property type="project" value="UniProtKB-SubCell"/>
</dbReference>
<sequence length="779" mass="84872">MATEADLKAFIDRQRVLLAKEREAEIERSSLLLSNCGPKLLEQKGLSLGGLGIVGINIGLGGKTFLEGSLVELDRPSAYHTSPLFPPHNLRPGDLARIETNVISNVAAKKPKAGTSVETKSAEGVVYKVSDTRIVIAIDASESSTEDLDLPERCRVVKLANSVTYDRMDKTIDQLEKIVLPSEGKSTGELTSLIQVLLGMTPPSPRTPLQNLTFFDDTLNDSQKTAVKFCLESPEVACIHGPPGTGKTHTLIEIIRQLTTVTPSNPKPNRVLVCGASNLSVDNILERLLALPGPTTEKSQKLKVTRLGHPARVMAHEGILDSTLEVKATRTDQAALAKDVKNELETVLGVLSGKGKGVKGKGPRGAERRKMWDDVKALRKEYRQREGGVVKSVLKESQVVLATCHSAGGRQLFNEQFDVVIIDEATQALEAVCWIPIFKGKKLILAGDPMQLPPTILSIDDKKKRKASATSKAASANSKPQTVKPLSTKTATPKDTITKSVDDASNSSGSDSSDSEEELAEAAVKMSLKRKNAGSSLKLVPPKTLETTLFDRLEDMYGASIKRMLEVQYRMHDQICTFPSKTLYGSKLKSHESVASHLLHDLPNAQAASEDDEKEVLQTPVVFFDTAGCEYFERLDGDGDEGSRCNENEGTIVANWVEKLVEVGITPNQIAIITPYQAQVTLLTSLLRPKYGPSLEIGTVDGMQGREKEAVIISLVRSNDQREVGFLKEKRRMNVAMTRAKRHLCIVGDSSTVTHGGSYLKKWLAWLEANADVKYAGLE</sequence>
<dbReference type="EC" id="3.6.4.12" evidence="4"/>
<evidence type="ECO:0000256" key="7">
    <source>
        <dbReference type="ARBA" id="ARBA00022801"/>
    </source>
</evidence>
<dbReference type="SUPFAM" id="SSF52540">
    <property type="entry name" value="P-loop containing nucleoside triphosphate hydrolases"/>
    <property type="match status" value="1"/>
</dbReference>
<dbReference type="InterPro" id="IPR041679">
    <property type="entry name" value="DNA2/NAM7-like_C"/>
</dbReference>
<dbReference type="GO" id="GO:0005634">
    <property type="term" value="C:nucleus"/>
    <property type="evidence" value="ECO:0007669"/>
    <property type="project" value="UniProtKB-SubCell"/>
</dbReference>
<dbReference type="GO" id="GO:0003723">
    <property type="term" value="F:RNA binding"/>
    <property type="evidence" value="ECO:0007669"/>
    <property type="project" value="InterPro"/>
</dbReference>
<reference evidence="13 14" key="1">
    <citation type="submission" date="2019-12" db="EMBL/GenBank/DDBJ databases">
        <authorList>
            <person name="Floudas D."/>
            <person name="Bentzer J."/>
            <person name="Ahren D."/>
            <person name="Johansson T."/>
            <person name="Persson P."/>
            <person name="Tunlid A."/>
        </authorList>
    </citation>
    <scope>NUCLEOTIDE SEQUENCE [LARGE SCALE GENOMIC DNA]</scope>
    <source>
        <strain evidence="13 14">CBS 102.39</strain>
    </source>
</reference>
<keyword evidence="14" id="KW-1185">Reference proteome</keyword>
<dbReference type="InterPro" id="IPR048761">
    <property type="entry name" value="SMUBP-2_HCS1_1B"/>
</dbReference>
<evidence type="ECO:0000313" key="14">
    <source>
        <dbReference type="Proteomes" id="UP000521872"/>
    </source>
</evidence>
<dbReference type="GO" id="GO:0005694">
    <property type="term" value="C:chromosome"/>
    <property type="evidence" value="ECO:0007669"/>
    <property type="project" value="UniProtKB-ARBA"/>
</dbReference>
<dbReference type="PANTHER" id="PTHR43788:SF8">
    <property type="entry name" value="DNA-BINDING PROTEIN SMUBP-2"/>
    <property type="match status" value="1"/>
</dbReference>
<accession>A0A8H4QLE8</accession>
<evidence type="ECO:0000256" key="11">
    <source>
        <dbReference type="SAM" id="MobiDB-lite"/>
    </source>
</evidence>
<dbReference type="Proteomes" id="UP000521872">
    <property type="component" value="Unassembled WGS sequence"/>
</dbReference>
<dbReference type="GO" id="GO:0005524">
    <property type="term" value="F:ATP binding"/>
    <property type="evidence" value="ECO:0007669"/>
    <property type="project" value="UniProtKB-KW"/>
</dbReference>
<keyword evidence="9" id="KW-0067">ATP-binding</keyword>
<dbReference type="InterPro" id="IPR027417">
    <property type="entry name" value="P-loop_NTPase"/>
</dbReference>
<evidence type="ECO:0000256" key="8">
    <source>
        <dbReference type="ARBA" id="ARBA00022806"/>
    </source>
</evidence>
<dbReference type="FunFam" id="3.40.50.300:FF:000326">
    <property type="entry name" value="P-loop containing nucleoside triphosphate hydrolase"/>
    <property type="match status" value="1"/>
</dbReference>
<name>A0A8H4QLE8_9AGAR</name>
<dbReference type="PANTHER" id="PTHR43788">
    <property type="entry name" value="DNA2/NAM7 HELICASE FAMILY MEMBER"/>
    <property type="match status" value="1"/>
</dbReference>
<feature type="compositionally biased region" description="Low complexity" evidence="11">
    <location>
        <begin position="503"/>
        <end position="512"/>
    </location>
</feature>
<feature type="region of interest" description="Disordered" evidence="11">
    <location>
        <begin position="455"/>
        <end position="523"/>
    </location>
</feature>
<comment type="subcellular location">
    <subcellularLocation>
        <location evidence="2">Cytoplasm</location>
    </subcellularLocation>
    <subcellularLocation>
        <location evidence="1">Nucleus</location>
    </subcellularLocation>
</comment>
<dbReference type="InterPro" id="IPR041677">
    <property type="entry name" value="DNA2/NAM7_AAA_11"/>
</dbReference>
<dbReference type="CDD" id="cd18808">
    <property type="entry name" value="SF1_C_Upf1"/>
    <property type="match status" value="1"/>
</dbReference>
<dbReference type="InterPro" id="IPR003593">
    <property type="entry name" value="AAA+_ATPase"/>
</dbReference>
<dbReference type="InterPro" id="IPR047187">
    <property type="entry name" value="SF1_C_Upf1"/>
</dbReference>
<evidence type="ECO:0000259" key="12">
    <source>
        <dbReference type="SMART" id="SM00382"/>
    </source>
</evidence>
<dbReference type="Gene3D" id="3.40.50.300">
    <property type="entry name" value="P-loop containing nucleotide triphosphate hydrolases"/>
    <property type="match status" value="2"/>
</dbReference>
<organism evidence="13 14">
    <name type="scientific">Agrocybe pediades</name>
    <dbReference type="NCBI Taxonomy" id="84607"/>
    <lineage>
        <taxon>Eukaryota</taxon>
        <taxon>Fungi</taxon>
        <taxon>Dikarya</taxon>
        <taxon>Basidiomycota</taxon>
        <taxon>Agaricomycotina</taxon>
        <taxon>Agaricomycetes</taxon>
        <taxon>Agaricomycetidae</taxon>
        <taxon>Agaricales</taxon>
        <taxon>Agaricineae</taxon>
        <taxon>Strophariaceae</taxon>
        <taxon>Agrocybe</taxon>
    </lineage>
</organism>
<evidence type="ECO:0000256" key="5">
    <source>
        <dbReference type="ARBA" id="ARBA00022490"/>
    </source>
</evidence>
<evidence type="ECO:0000256" key="1">
    <source>
        <dbReference type="ARBA" id="ARBA00004123"/>
    </source>
</evidence>
<dbReference type="GO" id="GO:0043139">
    <property type="term" value="F:5'-3' DNA helicase activity"/>
    <property type="evidence" value="ECO:0007669"/>
    <property type="project" value="TreeGrafter"/>
</dbReference>
<dbReference type="Pfam" id="PF21138">
    <property type="entry name" value="SMUBP-2_HCS1_1B"/>
    <property type="match status" value="1"/>
</dbReference>
<dbReference type="SMART" id="SM00382">
    <property type="entry name" value="AAA"/>
    <property type="match status" value="1"/>
</dbReference>
<feature type="compositionally biased region" description="Polar residues" evidence="11">
    <location>
        <begin position="480"/>
        <end position="495"/>
    </location>
</feature>
<protein>
    <recommendedName>
        <fullName evidence="4">DNA helicase</fullName>
        <ecNumber evidence="4">3.6.4.12</ecNumber>
    </recommendedName>
</protein>
<keyword evidence="8" id="KW-0347">Helicase</keyword>
<keyword evidence="7" id="KW-0378">Hydrolase</keyword>
<dbReference type="Gene3D" id="2.40.30.270">
    <property type="match status" value="1"/>
</dbReference>
<evidence type="ECO:0000256" key="9">
    <source>
        <dbReference type="ARBA" id="ARBA00022840"/>
    </source>
</evidence>
<dbReference type="GO" id="GO:0016787">
    <property type="term" value="F:hydrolase activity"/>
    <property type="evidence" value="ECO:0007669"/>
    <property type="project" value="UniProtKB-KW"/>
</dbReference>
<feature type="compositionally biased region" description="Low complexity" evidence="11">
    <location>
        <begin position="468"/>
        <end position="479"/>
    </location>
</feature>
<evidence type="ECO:0000256" key="4">
    <source>
        <dbReference type="ARBA" id="ARBA00012551"/>
    </source>
</evidence>
<evidence type="ECO:0000256" key="3">
    <source>
        <dbReference type="ARBA" id="ARBA00007913"/>
    </source>
</evidence>
<evidence type="ECO:0000256" key="6">
    <source>
        <dbReference type="ARBA" id="ARBA00022741"/>
    </source>
</evidence>
<gene>
    <name evidence="13" type="ORF">D9613_011036</name>
</gene>
<proteinExistence type="inferred from homology"/>
<keyword evidence="5" id="KW-0963">Cytoplasm</keyword>